<name>A0A072NL37_SCHAZ</name>
<accession>A0A072NL37</accession>
<evidence type="ECO:0000256" key="4">
    <source>
        <dbReference type="ARBA" id="ARBA00023172"/>
    </source>
</evidence>
<evidence type="ECO:0000256" key="2">
    <source>
        <dbReference type="ARBA" id="ARBA00021310"/>
    </source>
</evidence>
<dbReference type="InterPro" id="IPR042242">
    <property type="entry name" value="RecO_C"/>
</dbReference>
<dbReference type="HAMAP" id="MF_00201">
    <property type="entry name" value="RecO"/>
    <property type="match status" value="1"/>
</dbReference>
<dbReference type="GO" id="GO:0006302">
    <property type="term" value="P:double-strand break repair"/>
    <property type="evidence" value="ECO:0007669"/>
    <property type="project" value="TreeGrafter"/>
</dbReference>
<dbReference type="PATRIC" id="fig|1348973.3.peg.2488"/>
<dbReference type="Gene3D" id="2.40.50.140">
    <property type="entry name" value="Nucleic acid-binding proteins"/>
    <property type="match status" value="1"/>
</dbReference>
<dbReference type="InterPro" id="IPR012340">
    <property type="entry name" value="NA-bd_OB-fold"/>
</dbReference>
<sequence length="248" mass="28572">MLRKVEGIVIRTIDYGETNKIVNLFTREMGKIGVMARGAKKPQSRLTSVSQMFIYGHFLVQMGTGLGTLQQGEIINSFRGLREELEKSAYSAYIVELTDKLTEEKKTNPFLFELLYQTLNYINEGMDLEVLTYIYEMKMLNIAGIYPKLDGCVHCSKTQGKFAFSIREGGFICHRCFHIDPNLIQISPATLKLLRLFYYFDLHRLGKISVKDTTKKELKTVISSLYDEYSGLNLKSKRFLTQLDRFKP</sequence>
<dbReference type="InterPro" id="IPR022572">
    <property type="entry name" value="DNA_rep/recomb_RecO_N"/>
</dbReference>
<dbReference type="NCBIfam" id="TIGR00613">
    <property type="entry name" value="reco"/>
    <property type="match status" value="1"/>
</dbReference>
<evidence type="ECO:0000256" key="3">
    <source>
        <dbReference type="ARBA" id="ARBA00022763"/>
    </source>
</evidence>
<dbReference type="Pfam" id="PF11967">
    <property type="entry name" value="RecO_N"/>
    <property type="match status" value="1"/>
</dbReference>
<evidence type="ECO:0000256" key="5">
    <source>
        <dbReference type="ARBA" id="ARBA00023204"/>
    </source>
</evidence>
<dbReference type="PANTHER" id="PTHR33991">
    <property type="entry name" value="DNA REPAIR PROTEIN RECO"/>
    <property type="match status" value="1"/>
</dbReference>
<comment type="function">
    <text evidence="7">Involved in DNA repair and RecF pathway recombination.</text>
</comment>
<evidence type="ECO:0000256" key="6">
    <source>
        <dbReference type="ARBA" id="ARBA00033409"/>
    </source>
</evidence>
<dbReference type="EMBL" id="JJRY01000009">
    <property type="protein sequence ID" value="KEF38151.1"/>
    <property type="molecule type" value="Genomic_DNA"/>
</dbReference>
<dbReference type="Gene3D" id="1.20.1440.120">
    <property type="entry name" value="Recombination protein O, C-terminal domain"/>
    <property type="match status" value="1"/>
</dbReference>
<proteinExistence type="inferred from homology"/>
<dbReference type="PANTHER" id="PTHR33991:SF1">
    <property type="entry name" value="DNA REPAIR PROTEIN RECO"/>
    <property type="match status" value="1"/>
</dbReference>
<keyword evidence="4 7" id="KW-0233">DNA recombination</keyword>
<comment type="caution">
    <text evidence="9">The sequence shown here is derived from an EMBL/GenBank/DDBJ whole genome shotgun (WGS) entry which is preliminary data.</text>
</comment>
<evidence type="ECO:0000313" key="9">
    <source>
        <dbReference type="EMBL" id="KEF38151.1"/>
    </source>
</evidence>
<dbReference type="SUPFAM" id="SSF50249">
    <property type="entry name" value="Nucleic acid-binding proteins"/>
    <property type="match status" value="1"/>
</dbReference>
<dbReference type="RefSeq" id="WP_035195905.1">
    <property type="nucleotide sequence ID" value="NZ_JJRY01000009.1"/>
</dbReference>
<dbReference type="GO" id="GO:0043590">
    <property type="term" value="C:bacterial nucleoid"/>
    <property type="evidence" value="ECO:0007669"/>
    <property type="project" value="TreeGrafter"/>
</dbReference>
<feature type="domain" description="DNA replication/recombination mediator RecO N-terminal" evidence="8">
    <location>
        <begin position="3"/>
        <end position="78"/>
    </location>
</feature>
<evidence type="ECO:0000259" key="8">
    <source>
        <dbReference type="Pfam" id="PF11967"/>
    </source>
</evidence>
<organism evidence="9 10">
    <name type="scientific">Schinkia azotoformans MEV2011</name>
    <dbReference type="NCBI Taxonomy" id="1348973"/>
    <lineage>
        <taxon>Bacteria</taxon>
        <taxon>Bacillati</taxon>
        <taxon>Bacillota</taxon>
        <taxon>Bacilli</taxon>
        <taxon>Bacillales</taxon>
        <taxon>Bacillaceae</taxon>
        <taxon>Calidifontibacillus/Schinkia group</taxon>
        <taxon>Schinkia</taxon>
    </lineage>
</organism>
<evidence type="ECO:0000256" key="1">
    <source>
        <dbReference type="ARBA" id="ARBA00007452"/>
    </source>
</evidence>
<gene>
    <name evidence="7" type="primary">recO</name>
    <name evidence="9" type="ORF">M670_02570</name>
</gene>
<dbReference type="GO" id="GO:0006310">
    <property type="term" value="P:DNA recombination"/>
    <property type="evidence" value="ECO:0007669"/>
    <property type="project" value="UniProtKB-UniRule"/>
</dbReference>
<keyword evidence="3 7" id="KW-0227">DNA damage</keyword>
<reference evidence="9 10" key="1">
    <citation type="submission" date="2014-04" db="EMBL/GenBank/DDBJ databases">
        <title>Draft genome sequence of Bacillus azotoformans MEV2011, a (co-) denitrifying strain unable to grow in the presence of oxygen.</title>
        <authorList>
            <person name="Nielsen M."/>
            <person name="Schreiber L."/>
            <person name="Finster K."/>
            <person name="Schramm A."/>
        </authorList>
    </citation>
    <scope>NUCLEOTIDE SEQUENCE [LARGE SCALE GENOMIC DNA]</scope>
    <source>
        <strain evidence="9 10">MEV2011</strain>
    </source>
</reference>
<dbReference type="SUPFAM" id="SSF57863">
    <property type="entry name" value="ArfGap/RecO-like zinc finger"/>
    <property type="match status" value="1"/>
</dbReference>
<comment type="similarity">
    <text evidence="1 7">Belongs to the RecO family.</text>
</comment>
<dbReference type="InterPro" id="IPR037278">
    <property type="entry name" value="ARFGAP/RecO"/>
</dbReference>
<protein>
    <recommendedName>
        <fullName evidence="2 7">DNA repair protein RecO</fullName>
    </recommendedName>
    <alternativeName>
        <fullName evidence="6 7">Recombination protein O</fullName>
    </alternativeName>
</protein>
<keyword evidence="5 7" id="KW-0234">DNA repair</keyword>
<dbReference type="OrthoDB" id="9797083at2"/>
<dbReference type="Pfam" id="PF02565">
    <property type="entry name" value="RecO_C"/>
    <property type="match status" value="1"/>
</dbReference>
<evidence type="ECO:0000256" key="7">
    <source>
        <dbReference type="HAMAP-Rule" id="MF_00201"/>
    </source>
</evidence>
<dbReference type="AlphaFoldDB" id="A0A072NL37"/>
<evidence type="ECO:0000313" key="10">
    <source>
        <dbReference type="Proteomes" id="UP000027936"/>
    </source>
</evidence>
<dbReference type="InterPro" id="IPR003717">
    <property type="entry name" value="RecO"/>
</dbReference>
<dbReference type="Proteomes" id="UP000027936">
    <property type="component" value="Unassembled WGS sequence"/>
</dbReference>